<reference evidence="8" key="1">
    <citation type="journal article" date="2022" name="New Phytol.">
        <title>Evolutionary transition to the ectomycorrhizal habit in the genomes of a hyperdiverse lineage of mushroom-forming fungi.</title>
        <authorList>
            <person name="Looney B."/>
            <person name="Miyauchi S."/>
            <person name="Morin E."/>
            <person name="Drula E."/>
            <person name="Courty P.E."/>
            <person name="Kohler A."/>
            <person name="Kuo A."/>
            <person name="LaButti K."/>
            <person name="Pangilinan J."/>
            <person name="Lipzen A."/>
            <person name="Riley R."/>
            <person name="Andreopoulos W."/>
            <person name="He G."/>
            <person name="Johnson J."/>
            <person name="Nolan M."/>
            <person name="Tritt A."/>
            <person name="Barry K.W."/>
            <person name="Grigoriev I.V."/>
            <person name="Nagy L.G."/>
            <person name="Hibbett D."/>
            <person name="Henrissat B."/>
            <person name="Matheny P.B."/>
            <person name="Labbe J."/>
            <person name="Martin F.M."/>
        </authorList>
    </citation>
    <scope>NUCLEOTIDE SEQUENCE</scope>
    <source>
        <strain evidence="8">BPL690</strain>
    </source>
</reference>
<feature type="transmembrane region" description="Helical" evidence="6">
    <location>
        <begin position="118"/>
        <end position="136"/>
    </location>
</feature>
<dbReference type="PANTHER" id="PTHR31310">
    <property type="match status" value="1"/>
</dbReference>
<protein>
    <submittedName>
        <fullName evidence="8">PAP2-domain-containing protein</fullName>
    </submittedName>
</protein>
<comment type="subcellular location">
    <subcellularLocation>
        <location evidence="1">Membrane</location>
        <topology evidence="1">Multi-pass membrane protein</topology>
    </subcellularLocation>
</comment>
<proteinExistence type="predicted"/>
<dbReference type="EMBL" id="WTXG01000017">
    <property type="protein sequence ID" value="KAI0300609.1"/>
    <property type="molecule type" value="Genomic_DNA"/>
</dbReference>
<gene>
    <name evidence="8" type="ORF">B0F90DRAFT_392020</name>
</gene>
<sequence>MPPRSNFVFAGNRIYAAFQAAVGRMDKSLNPRDTLWRLQKHSFTLSDLVYFIHIFNSAFWLVIMRVPGFPVKLFIPVLHVSLLLVPFTSQFFLPALPVTTYLITFYSSQFIPNNRRPSIYVSLLPTLESVLFGANISDLLTRYTHPILDVIAWLPYGVGHFTVPFVVAILLWLFRPKQALHLWGRAFGWMNFVGVVTQIIFPCSAPWYEVIFGLTPAEYSMKGSPGGLLRIDNLLHSHGYTVAFSNSPVVFGAFPSLHSACATMEALFIAHFFPQAATFAWVYAAVLYWATMYLTHHYLIDVVGGSCLAIAFFYFFLPDDLKGPLATASPTGVLANGSAQGGGHSNGRSKYEIYDIEEPHLDGNGFSYELSSDAASDEEETGIAYRSPGPTPVGTGRDTPSSAMPLIGPAAKQARRSHKHTASIASLIRADDRVEDGWSPIGNSSFVFPPTPTRLERDIR</sequence>
<organism evidence="8 9">
    <name type="scientific">Multifurca ochricompacta</name>
    <dbReference type="NCBI Taxonomy" id="376703"/>
    <lineage>
        <taxon>Eukaryota</taxon>
        <taxon>Fungi</taxon>
        <taxon>Dikarya</taxon>
        <taxon>Basidiomycota</taxon>
        <taxon>Agaricomycotina</taxon>
        <taxon>Agaricomycetes</taxon>
        <taxon>Russulales</taxon>
        <taxon>Russulaceae</taxon>
        <taxon>Multifurca</taxon>
    </lineage>
</organism>
<comment type="caution">
    <text evidence="8">The sequence shown here is derived from an EMBL/GenBank/DDBJ whole genome shotgun (WGS) entry which is preliminary data.</text>
</comment>
<dbReference type="InterPro" id="IPR000326">
    <property type="entry name" value="PAP2/HPO"/>
</dbReference>
<dbReference type="GO" id="GO:0006676">
    <property type="term" value="P:mannosyl diphosphorylinositol ceramide metabolic process"/>
    <property type="evidence" value="ECO:0007669"/>
    <property type="project" value="TreeGrafter"/>
</dbReference>
<dbReference type="Proteomes" id="UP001203297">
    <property type="component" value="Unassembled WGS sequence"/>
</dbReference>
<feature type="transmembrane region" description="Helical" evidence="6">
    <location>
        <begin position="186"/>
        <end position="208"/>
    </location>
</feature>
<feature type="transmembrane region" description="Helical" evidence="6">
    <location>
        <begin position="156"/>
        <end position="174"/>
    </location>
</feature>
<dbReference type="SMART" id="SM00014">
    <property type="entry name" value="acidPPc"/>
    <property type="match status" value="1"/>
</dbReference>
<feature type="region of interest" description="Disordered" evidence="5">
    <location>
        <begin position="439"/>
        <end position="460"/>
    </location>
</feature>
<evidence type="ECO:0000313" key="8">
    <source>
        <dbReference type="EMBL" id="KAI0300609.1"/>
    </source>
</evidence>
<dbReference type="GO" id="GO:0016020">
    <property type="term" value="C:membrane"/>
    <property type="evidence" value="ECO:0007669"/>
    <property type="project" value="UniProtKB-SubCell"/>
</dbReference>
<dbReference type="Gene3D" id="1.20.144.10">
    <property type="entry name" value="Phosphatidic acid phosphatase type 2/haloperoxidase"/>
    <property type="match status" value="1"/>
</dbReference>
<feature type="region of interest" description="Disordered" evidence="5">
    <location>
        <begin position="379"/>
        <end position="398"/>
    </location>
</feature>
<dbReference type="SUPFAM" id="SSF48317">
    <property type="entry name" value="Acid phosphatase/Vanadium-dependent haloperoxidase"/>
    <property type="match status" value="1"/>
</dbReference>
<keyword evidence="3 6" id="KW-1133">Transmembrane helix</keyword>
<evidence type="ECO:0000256" key="6">
    <source>
        <dbReference type="SAM" id="Phobius"/>
    </source>
</evidence>
<keyword evidence="4 6" id="KW-0472">Membrane</keyword>
<dbReference type="InterPro" id="IPR052185">
    <property type="entry name" value="IPC_Synthase-Related"/>
</dbReference>
<evidence type="ECO:0000313" key="9">
    <source>
        <dbReference type="Proteomes" id="UP001203297"/>
    </source>
</evidence>
<dbReference type="Pfam" id="PF14378">
    <property type="entry name" value="PAP2_3"/>
    <property type="match status" value="1"/>
</dbReference>
<name>A0AAD4M454_9AGAM</name>
<evidence type="ECO:0000259" key="7">
    <source>
        <dbReference type="SMART" id="SM00014"/>
    </source>
</evidence>
<dbReference type="GO" id="GO:0070916">
    <property type="term" value="C:inositol phosphoceramide synthase complex"/>
    <property type="evidence" value="ECO:0007669"/>
    <property type="project" value="TreeGrafter"/>
</dbReference>
<dbReference type="CDD" id="cd03386">
    <property type="entry name" value="PAP2_Aur1_like"/>
    <property type="match status" value="1"/>
</dbReference>
<evidence type="ECO:0000256" key="4">
    <source>
        <dbReference type="ARBA" id="ARBA00023136"/>
    </source>
</evidence>
<evidence type="ECO:0000256" key="1">
    <source>
        <dbReference type="ARBA" id="ARBA00004141"/>
    </source>
</evidence>
<evidence type="ECO:0000256" key="3">
    <source>
        <dbReference type="ARBA" id="ARBA00022989"/>
    </source>
</evidence>
<feature type="transmembrane region" description="Helical" evidence="6">
    <location>
        <begin position="298"/>
        <end position="317"/>
    </location>
</feature>
<dbReference type="GO" id="GO:0030148">
    <property type="term" value="P:sphingolipid biosynthetic process"/>
    <property type="evidence" value="ECO:0007669"/>
    <property type="project" value="TreeGrafter"/>
</dbReference>
<feature type="transmembrane region" description="Helical" evidence="6">
    <location>
        <begin position="42"/>
        <end position="63"/>
    </location>
</feature>
<evidence type="ECO:0000256" key="2">
    <source>
        <dbReference type="ARBA" id="ARBA00022692"/>
    </source>
</evidence>
<feature type="domain" description="Phosphatidic acid phosphatase type 2/haloperoxidase" evidence="7">
    <location>
        <begin position="178"/>
        <end position="317"/>
    </location>
</feature>
<dbReference type="PANTHER" id="PTHR31310:SF11">
    <property type="entry name" value="INOSITOL PHOSPHORYLCERAMIDE SYNTHASE CATALYTIC SUBUNIT AUR1"/>
    <property type="match status" value="1"/>
</dbReference>
<feature type="transmembrane region" description="Helical" evidence="6">
    <location>
        <begin position="83"/>
        <end position="106"/>
    </location>
</feature>
<evidence type="ECO:0000256" key="5">
    <source>
        <dbReference type="SAM" id="MobiDB-lite"/>
    </source>
</evidence>
<dbReference type="InterPro" id="IPR036938">
    <property type="entry name" value="PAP2/HPO_sf"/>
</dbReference>
<dbReference type="InterPro" id="IPR026841">
    <property type="entry name" value="Aur1/Ipt1"/>
</dbReference>
<accession>A0AAD4M454</accession>
<keyword evidence="2 6" id="KW-0812">Transmembrane</keyword>
<dbReference type="AlphaFoldDB" id="A0AAD4M454"/>
<feature type="transmembrane region" description="Helical" evidence="6">
    <location>
        <begin position="272"/>
        <end position="291"/>
    </location>
</feature>
<keyword evidence="9" id="KW-1185">Reference proteome</keyword>